<feature type="transmembrane region" description="Helical" evidence="1">
    <location>
        <begin position="64"/>
        <end position="87"/>
    </location>
</feature>
<evidence type="ECO:0000256" key="1">
    <source>
        <dbReference type="SAM" id="Phobius"/>
    </source>
</evidence>
<gene>
    <name evidence="2" type="ORF">AHA02nite_21510</name>
</gene>
<sequence>MGLVRIFKSSLKLPSKKALFSLNRESMRDTMIYILVLMFLICLPDATRITYNYIIGERSIPVDLFITQLIIIYPFLVAFLMVAGVSLHAGIAYVTRSFMRRKLAFQQLWKMTAYALTIPVMLTIILRAFQLDSFLLLALPFILLHVLLYQMITVFPKRKT</sequence>
<accession>A0A511W5L2</accession>
<name>A0A511W5L2_9BACI</name>
<proteinExistence type="predicted"/>
<comment type="caution">
    <text evidence="2">The sequence shown here is derived from an EMBL/GenBank/DDBJ whole genome shotgun (WGS) entry which is preliminary data.</text>
</comment>
<dbReference type="AlphaFoldDB" id="A0A511W5L2"/>
<keyword evidence="1" id="KW-1133">Transmembrane helix</keyword>
<protein>
    <recommendedName>
        <fullName evidence="4">DUF1189 domain-containing protein</fullName>
    </recommendedName>
</protein>
<feature type="transmembrane region" description="Helical" evidence="1">
    <location>
        <begin position="135"/>
        <end position="155"/>
    </location>
</feature>
<dbReference type="EMBL" id="BJYA01000014">
    <property type="protein sequence ID" value="GEN46375.1"/>
    <property type="molecule type" value="Genomic_DNA"/>
</dbReference>
<organism evidence="2 3">
    <name type="scientific">Alkalibacillus haloalkaliphilus</name>
    <dbReference type="NCBI Taxonomy" id="94136"/>
    <lineage>
        <taxon>Bacteria</taxon>
        <taxon>Bacillati</taxon>
        <taxon>Bacillota</taxon>
        <taxon>Bacilli</taxon>
        <taxon>Bacillales</taxon>
        <taxon>Bacillaceae</taxon>
        <taxon>Alkalibacillus</taxon>
    </lineage>
</organism>
<keyword evidence="3" id="KW-1185">Reference proteome</keyword>
<reference evidence="2 3" key="1">
    <citation type="submission" date="2019-07" db="EMBL/GenBank/DDBJ databases">
        <title>Whole genome shotgun sequence of Alkalibacillus haloalkaliphilus NBRC 103110.</title>
        <authorList>
            <person name="Hosoyama A."/>
            <person name="Uohara A."/>
            <person name="Ohji S."/>
            <person name="Ichikawa N."/>
        </authorList>
    </citation>
    <scope>NUCLEOTIDE SEQUENCE [LARGE SCALE GENOMIC DNA]</scope>
    <source>
        <strain evidence="2 3">NBRC 103110</strain>
    </source>
</reference>
<keyword evidence="1" id="KW-0812">Transmembrane</keyword>
<dbReference type="Proteomes" id="UP000321440">
    <property type="component" value="Unassembled WGS sequence"/>
</dbReference>
<evidence type="ECO:0008006" key="4">
    <source>
        <dbReference type="Google" id="ProtNLM"/>
    </source>
</evidence>
<keyword evidence="1" id="KW-0472">Membrane</keyword>
<feature type="transmembrane region" description="Helical" evidence="1">
    <location>
        <begin position="108"/>
        <end position="129"/>
    </location>
</feature>
<dbReference type="InterPro" id="IPR009574">
    <property type="entry name" value="DUF1189"/>
</dbReference>
<evidence type="ECO:0000313" key="2">
    <source>
        <dbReference type="EMBL" id="GEN46375.1"/>
    </source>
</evidence>
<evidence type="ECO:0000313" key="3">
    <source>
        <dbReference type="Proteomes" id="UP000321440"/>
    </source>
</evidence>
<dbReference type="Pfam" id="PF06691">
    <property type="entry name" value="DUF1189"/>
    <property type="match status" value="1"/>
</dbReference>